<sequence>MENSILFYEPEAPYGFLSNFAPFPINDGAVTWKTVEHFYQAQKFNDQNIVAQIHHSRTPADAYALGREFNEQVRVDWHQRKETVMRDALQMKFTQNQALGHWLVATRPHPLVEHAFKDDYWGDGGDGHGKNRLGKLLMNLRQELSITPPYNLIHFIESANLPTDWGIFNMHGFEDPDTGIEHVALTFGNWKKDEPVLIRLHSECLTGDALFSRRCDCGSQLRRAFQNIAQVGTGAILYLRQEGRGIGLLNKIRAYHLQDQGADTVEANEALGFAADLRQYDFCRGILHYLNISKVKLMTNNPKKVKALREAGINVVERVPIQEGQNIFNERYLSAKATKLGHMLDVIAPI</sequence>
<dbReference type="InterPro" id="IPR037238">
    <property type="entry name" value="YbiA-like_sf"/>
</dbReference>
<dbReference type="EC" id="3.5.4.25" evidence="11"/>
<protein>
    <recommendedName>
        <fullName evidence="11">GTP cyclohydrolase-2</fullName>
        <ecNumber evidence="11">3.5.4.25</ecNumber>
    </recommendedName>
    <alternativeName>
        <fullName evidence="11">GTP cyclohydrolase II</fullName>
    </alternativeName>
</protein>
<evidence type="ECO:0000259" key="13">
    <source>
        <dbReference type="Pfam" id="PF08719"/>
    </source>
</evidence>
<evidence type="ECO:0000256" key="9">
    <source>
        <dbReference type="ARBA" id="ARBA00023134"/>
    </source>
</evidence>
<keyword evidence="9 11" id="KW-0342">GTP-binding</keyword>
<evidence type="ECO:0000313" key="14">
    <source>
        <dbReference type="EMBL" id="RDH44144.1"/>
    </source>
</evidence>
<dbReference type="PANTHER" id="PTHR21327">
    <property type="entry name" value="GTP CYCLOHYDROLASE II-RELATED"/>
    <property type="match status" value="1"/>
</dbReference>
<dbReference type="CDD" id="cd00641">
    <property type="entry name" value="GTP_cyclohydro2"/>
    <property type="match status" value="1"/>
</dbReference>
<keyword evidence="5 11" id="KW-0479">Metal-binding</keyword>
<dbReference type="Pfam" id="PF00925">
    <property type="entry name" value="GTP_cyclohydro2"/>
    <property type="match status" value="1"/>
</dbReference>
<name>A0A4P9VP23_9GAMM</name>
<dbReference type="Gene3D" id="1.10.357.40">
    <property type="entry name" value="YbiA-like"/>
    <property type="match status" value="1"/>
</dbReference>
<evidence type="ECO:0000256" key="5">
    <source>
        <dbReference type="ARBA" id="ARBA00022723"/>
    </source>
</evidence>
<dbReference type="CDD" id="cd15457">
    <property type="entry name" value="NADAR"/>
    <property type="match status" value="1"/>
</dbReference>
<dbReference type="NCBIfam" id="TIGR00505">
    <property type="entry name" value="ribA"/>
    <property type="match status" value="1"/>
</dbReference>
<keyword evidence="6 11" id="KW-0547">Nucleotide-binding</keyword>
<comment type="cofactor">
    <cofactor evidence="11">
        <name>Zn(2+)</name>
        <dbReference type="ChEBI" id="CHEBI:29105"/>
    </cofactor>
    <text evidence="11">Binds 1 zinc ion per subunit.</text>
</comment>
<feature type="binding site" evidence="11">
    <location>
        <position position="264"/>
    </location>
    <ligand>
        <name>GTP</name>
        <dbReference type="ChEBI" id="CHEBI:37565"/>
    </ligand>
</feature>
<comment type="pathway">
    <text evidence="3 11">Cofactor biosynthesis; riboflavin biosynthesis; 5-amino-6-(D-ribitylamino)uracil from GTP: step 1/4.</text>
</comment>
<feature type="binding site" evidence="11">
    <location>
        <position position="217"/>
    </location>
    <ligand>
        <name>Zn(2+)</name>
        <dbReference type="ChEBI" id="CHEBI:29105"/>
        <note>catalytic</note>
    </ligand>
</feature>
<evidence type="ECO:0000256" key="1">
    <source>
        <dbReference type="ARBA" id="ARBA00000022"/>
    </source>
</evidence>
<evidence type="ECO:0000256" key="3">
    <source>
        <dbReference type="ARBA" id="ARBA00004853"/>
    </source>
</evidence>
<dbReference type="FunFam" id="3.40.50.10990:FF:000002">
    <property type="entry name" value="GTP cyclohydrolase-2"/>
    <property type="match status" value="1"/>
</dbReference>
<feature type="domain" description="GTP cyclohydrolase II" evidence="12">
    <location>
        <begin position="158"/>
        <end position="320"/>
    </location>
</feature>
<dbReference type="GO" id="GO:0008270">
    <property type="term" value="F:zinc ion binding"/>
    <property type="evidence" value="ECO:0007669"/>
    <property type="project" value="UniProtKB-UniRule"/>
</dbReference>
<evidence type="ECO:0000256" key="2">
    <source>
        <dbReference type="ARBA" id="ARBA00000751"/>
    </source>
</evidence>
<evidence type="ECO:0000256" key="10">
    <source>
        <dbReference type="ARBA" id="ARBA00049295"/>
    </source>
</evidence>
<dbReference type="GO" id="GO:0003935">
    <property type="term" value="F:GTP cyclohydrolase II activity"/>
    <property type="evidence" value="ECO:0007669"/>
    <property type="project" value="UniProtKB-UniRule"/>
</dbReference>
<feature type="binding site" evidence="11">
    <location>
        <begin position="242"/>
        <end position="244"/>
    </location>
    <ligand>
        <name>GTP</name>
        <dbReference type="ChEBI" id="CHEBI:37565"/>
    </ligand>
</feature>
<feature type="active site" description="Proton acceptor" evidence="11">
    <location>
        <position position="276"/>
    </location>
</feature>
<organism evidence="14 15">
    <name type="scientific">Zooshikella ganghwensis</name>
    <dbReference type="NCBI Taxonomy" id="202772"/>
    <lineage>
        <taxon>Bacteria</taxon>
        <taxon>Pseudomonadati</taxon>
        <taxon>Pseudomonadota</taxon>
        <taxon>Gammaproteobacteria</taxon>
        <taxon>Oceanospirillales</taxon>
        <taxon>Zooshikellaceae</taxon>
        <taxon>Zooshikella</taxon>
    </lineage>
</organism>
<keyword evidence="8 11" id="KW-0862">Zinc</keyword>
<comment type="catalytic activity">
    <reaction evidence="2">
        <text>2,5-diamino-6-hydroxy-4-(5-phosphoribosylamino)-pyrimidine + H2O = 2,5,6-triamino-4-hydroxypyrimidine + D-ribose 5-phosphate</text>
        <dbReference type="Rhea" id="RHEA:23436"/>
        <dbReference type="ChEBI" id="CHEBI:15377"/>
        <dbReference type="ChEBI" id="CHEBI:58614"/>
        <dbReference type="ChEBI" id="CHEBI:78346"/>
        <dbReference type="ChEBI" id="CHEBI:137796"/>
    </reaction>
</comment>
<comment type="catalytic activity">
    <reaction evidence="10 11">
        <text>GTP + 4 H2O = 2,5-diamino-6-hydroxy-4-(5-phosphoribosylamino)-pyrimidine + formate + 2 phosphate + 3 H(+)</text>
        <dbReference type="Rhea" id="RHEA:23704"/>
        <dbReference type="ChEBI" id="CHEBI:15377"/>
        <dbReference type="ChEBI" id="CHEBI:15378"/>
        <dbReference type="ChEBI" id="CHEBI:15740"/>
        <dbReference type="ChEBI" id="CHEBI:37565"/>
        <dbReference type="ChEBI" id="CHEBI:43474"/>
        <dbReference type="ChEBI" id="CHEBI:58614"/>
        <dbReference type="EC" id="3.5.4.25"/>
    </reaction>
</comment>
<comment type="caution">
    <text evidence="14">The sequence shown here is derived from an EMBL/GenBank/DDBJ whole genome shotgun (WGS) entry which is preliminary data.</text>
</comment>
<dbReference type="InterPro" id="IPR032677">
    <property type="entry name" value="GTP_cyclohydro_II"/>
</dbReference>
<evidence type="ECO:0000256" key="4">
    <source>
        <dbReference type="ARBA" id="ARBA00022619"/>
    </source>
</evidence>
<dbReference type="AlphaFoldDB" id="A0A4P9VP23"/>
<dbReference type="EMBL" id="NDXW01000001">
    <property type="protein sequence ID" value="RDH44144.1"/>
    <property type="molecule type" value="Genomic_DNA"/>
</dbReference>
<dbReference type="PANTHER" id="PTHR21327:SF18">
    <property type="entry name" value="3,4-DIHYDROXY-2-BUTANONE 4-PHOSPHATE SYNTHASE"/>
    <property type="match status" value="1"/>
</dbReference>
<keyword evidence="15" id="KW-1185">Reference proteome</keyword>
<accession>A0A4P9VP23</accession>
<dbReference type="GO" id="GO:0009231">
    <property type="term" value="P:riboflavin biosynthetic process"/>
    <property type="evidence" value="ECO:0007669"/>
    <property type="project" value="UniProtKB-UniRule"/>
</dbReference>
<dbReference type="GO" id="GO:0005525">
    <property type="term" value="F:GTP binding"/>
    <property type="evidence" value="ECO:0007669"/>
    <property type="project" value="UniProtKB-KW"/>
</dbReference>
<reference evidence="14 15" key="1">
    <citation type="submission" date="2017-04" db="EMBL/GenBank/DDBJ databases">
        <title>Draft genome sequence of Zooshikella ganghwensis VG4 isolated from Red Sea sediments.</title>
        <authorList>
            <person name="Rehman Z."/>
            <person name="Alam I."/>
            <person name="Kamau A."/>
            <person name="Bajic V."/>
            <person name="Leiknes T."/>
        </authorList>
    </citation>
    <scope>NUCLEOTIDE SEQUENCE [LARGE SCALE GENOMIC DNA]</scope>
    <source>
        <strain evidence="14 15">VG4</strain>
    </source>
</reference>
<dbReference type="UniPathway" id="UPA00275">
    <property type="reaction ID" value="UER00400"/>
</dbReference>
<dbReference type="SUPFAM" id="SSF143990">
    <property type="entry name" value="YbiA-like"/>
    <property type="match status" value="1"/>
</dbReference>
<feature type="binding site" evidence="11">
    <location>
        <position position="215"/>
    </location>
    <ligand>
        <name>Zn(2+)</name>
        <dbReference type="ChEBI" id="CHEBI:29105"/>
        <note>catalytic</note>
    </ligand>
</feature>
<dbReference type="SUPFAM" id="SSF142695">
    <property type="entry name" value="RibA-like"/>
    <property type="match status" value="1"/>
</dbReference>
<feature type="binding site" evidence="11">
    <location>
        <position position="220"/>
    </location>
    <ligand>
        <name>GTP</name>
        <dbReference type="ChEBI" id="CHEBI:37565"/>
    </ligand>
</feature>
<dbReference type="InterPro" id="IPR036144">
    <property type="entry name" value="RibA-like_sf"/>
</dbReference>
<dbReference type="InterPro" id="IPR012816">
    <property type="entry name" value="NADAR"/>
</dbReference>
<dbReference type="GO" id="GO:0005829">
    <property type="term" value="C:cytosol"/>
    <property type="evidence" value="ECO:0007669"/>
    <property type="project" value="TreeGrafter"/>
</dbReference>
<comment type="function">
    <text evidence="11">Catalyzes the conversion of GTP to 2,5-diamino-6-ribosylamino-4(3H)-pyrimidinone 5'-phosphate (DARP), formate and pyrophosphate.</text>
</comment>
<feature type="domain" description="NADAR" evidence="13">
    <location>
        <begin position="6"/>
        <end position="144"/>
    </location>
</feature>
<comment type="catalytic activity">
    <reaction evidence="1">
        <text>5-amino-6-(5-phospho-D-ribosylamino)uracil + H2O = 5,6-diaminouracil + D-ribose 5-phosphate</text>
        <dbReference type="Rhea" id="RHEA:55020"/>
        <dbReference type="ChEBI" id="CHEBI:15377"/>
        <dbReference type="ChEBI" id="CHEBI:46252"/>
        <dbReference type="ChEBI" id="CHEBI:58453"/>
        <dbReference type="ChEBI" id="CHEBI:78346"/>
    </reaction>
</comment>
<evidence type="ECO:0000259" key="12">
    <source>
        <dbReference type="Pfam" id="PF00925"/>
    </source>
</evidence>
<dbReference type="InterPro" id="IPR000926">
    <property type="entry name" value="RibA"/>
</dbReference>
<comment type="similarity">
    <text evidence="11">Belongs to the GTP cyclohydrolase II family.</text>
</comment>
<feature type="active site" description="Nucleophile" evidence="11">
    <location>
        <position position="278"/>
    </location>
</feature>
<evidence type="ECO:0000256" key="7">
    <source>
        <dbReference type="ARBA" id="ARBA00022801"/>
    </source>
</evidence>
<dbReference type="Proteomes" id="UP000257039">
    <property type="component" value="Unassembled WGS sequence"/>
</dbReference>
<dbReference type="NCBIfam" id="TIGR02464">
    <property type="entry name" value="ribofla_fusion"/>
    <property type="match status" value="1"/>
</dbReference>
<dbReference type="NCBIfam" id="NF001591">
    <property type="entry name" value="PRK00393.1"/>
    <property type="match status" value="1"/>
</dbReference>
<feature type="binding site" evidence="11">
    <location>
        <position position="299"/>
    </location>
    <ligand>
        <name>GTP</name>
        <dbReference type="ChEBI" id="CHEBI:37565"/>
    </ligand>
</feature>
<gene>
    <name evidence="11 14" type="primary">ribA</name>
    <name evidence="14" type="ORF">B9G39_12180</name>
</gene>
<evidence type="ECO:0000256" key="6">
    <source>
        <dbReference type="ARBA" id="ARBA00022741"/>
    </source>
</evidence>
<feature type="binding site" evidence="11">
    <location>
        <begin position="199"/>
        <end position="203"/>
    </location>
    <ligand>
        <name>GTP</name>
        <dbReference type="ChEBI" id="CHEBI:37565"/>
    </ligand>
</feature>
<evidence type="ECO:0000256" key="11">
    <source>
        <dbReference type="HAMAP-Rule" id="MF_00179"/>
    </source>
</evidence>
<dbReference type="HAMAP" id="MF_00179">
    <property type="entry name" value="RibA"/>
    <property type="match status" value="1"/>
</dbReference>
<evidence type="ECO:0000313" key="15">
    <source>
        <dbReference type="Proteomes" id="UP000257039"/>
    </source>
</evidence>
<dbReference type="Pfam" id="PF08719">
    <property type="entry name" value="NADAR"/>
    <property type="match status" value="1"/>
</dbReference>
<dbReference type="Gene3D" id="3.40.50.10990">
    <property type="entry name" value="GTP cyclohydrolase II"/>
    <property type="match status" value="1"/>
</dbReference>
<evidence type="ECO:0000256" key="8">
    <source>
        <dbReference type="ARBA" id="ARBA00022833"/>
    </source>
</evidence>
<proteinExistence type="inferred from homology"/>
<feature type="binding site" evidence="11">
    <location>
        <position position="304"/>
    </location>
    <ligand>
        <name>GTP</name>
        <dbReference type="ChEBI" id="CHEBI:37565"/>
    </ligand>
</feature>
<feature type="binding site" evidence="11">
    <location>
        <position position="204"/>
    </location>
    <ligand>
        <name>Zn(2+)</name>
        <dbReference type="ChEBI" id="CHEBI:29105"/>
        <note>catalytic</note>
    </ligand>
</feature>
<keyword evidence="4 11" id="KW-0686">Riboflavin biosynthesis</keyword>
<keyword evidence="7 11" id="KW-0378">Hydrolase</keyword>